<protein>
    <submittedName>
        <fullName evidence="1">Uncharacterized protein</fullName>
    </submittedName>
</protein>
<dbReference type="RefSeq" id="WP_344797318.1">
    <property type="nucleotide sequence ID" value="NZ_BAABBN010000004.1"/>
</dbReference>
<evidence type="ECO:0000313" key="2">
    <source>
        <dbReference type="Proteomes" id="UP001501565"/>
    </source>
</evidence>
<reference evidence="2" key="1">
    <citation type="journal article" date="2019" name="Int. J. Syst. Evol. Microbiol.">
        <title>The Global Catalogue of Microorganisms (GCM) 10K type strain sequencing project: providing services to taxonomists for standard genome sequencing and annotation.</title>
        <authorList>
            <consortium name="The Broad Institute Genomics Platform"/>
            <consortium name="The Broad Institute Genome Sequencing Center for Infectious Disease"/>
            <person name="Wu L."/>
            <person name="Ma J."/>
        </authorList>
    </citation>
    <scope>NUCLEOTIDE SEQUENCE [LARGE SCALE GENOMIC DNA]</scope>
    <source>
        <strain evidence="2">JCM 17551</strain>
    </source>
</reference>
<name>A0ABP7ME02_9GAMM</name>
<dbReference type="Proteomes" id="UP001501565">
    <property type="component" value="Unassembled WGS sequence"/>
</dbReference>
<organism evidence="1 2">
    <name type="scientific">Litoribacillus peritrichatus</name>
    <dbReference type="NCBI Taxonomy" id="718191"/>
    <lineage>
        <taxon>Bacteria</taxon>
        <taxon>Pseudomonadati</taxon>
        <taxon>Pseudomonadota</taxon>
        <taxon>Gammaproteobacteria</taxon>
        <taxon>Oceanospirillales</taxon>
        <taxon>Oceanospirillaceae</taxon>
        <taxon>Litoribacillus</taxon>
    </lineage>
</organism>
<gene>
    <name evidence="1" type="ORF">GCM10022277_16210</name>
</gene>
<accession>A0ABP7ME02</accession>
<dbReference type="EMBL" id="BAABBN010000004">
    <property type="protein sequence ID" value="GAA3921181.1"/>
    <property type="molecule type" value="Genomic_DNA"/>
</dbReference>
<comment type="caution">
    <text evidence="1">The sequence shown here is derived from an EMBL/GenBank/DDBJ whole genome shotgun (WGS) entry which is preliminary data.</text>
</comment>
<evidence type="ECO:0000313" key="1">
    <source>
        <dbReference type="EMBL" id="GAA3921181.1"/>
    </source>
</evidence>
<proteinExistence type="predicted"/>
<sequence length="135" mass="15525">MISTFKYLMVFLLGLFIGIFVVWQDSYQFRAHDLEQHELLEKVLANSNTAILEENYACEGRPVRTVGAVMASLIESNKTNIRNELTYGCFESTCTISISDCKPWQDQECSTRFLKFNVNDQKTIQTETFSCIDMP</sequence>
<keyword evidence="2" id="KW-1185">Reference proteome</keyword>